<organism evidence="2 3">
    <name type="scientific">Belliella kenyensis</name>
    <dbReference type="NCBI Taxonomy" id="1472724"/>
    <lineage>
        <taxon>Bacteria</taxon>
        <taxon>Pseudomonadati</taxon>
        <taxon>Bacteroidota</taxon>
        <taxon>Cytophagia</taxon>
        <taxon>Cytophagales</taxon>
        <taxon>Cyclobacteriaceae</taxon>
        <taxon>Belliella</taxon>
    </lineage>
</organism>
<dbReference type="EMBL" id="JBHSAV010000003">
    <property type="protein sequence ID" value="MFC3974879.1"/>
    <property type="molecule type" value="Genomic_DNA"/>
</dbReference>
<dbReference type="RefSeq" id="WP_241294141.1">
    <property type="nucleotide sequence ID" value="NZ_JAKZGR010000006.1"/>
</dbReference>
<name>A0ABV8EF41_9BACT</name>
<evidence type="ECO:0000313" key="3">
    <source>
        <dbReference type="Proteomes" id="UP001595766"/>
    </source>
</evidence>
<dbReference type="InterPro" id="IPR034660">
    <property type="entry name" value="DinB/YfiT-like"/>
</dbReference>
<evidence type="ECO:0000313" key="2">
    <source>
        <dbReference type="EMBL" id="MFC3974879.1"/>
    </source>
</evidence>
<evidence type="ECO:0000259" key="1">
    <source>
        <dbReference type="Pfam" id="PF12867"/>
    </source>
</evidence>
<keyword evidence="3" id="KW-1185">Reference proteome</keyword>
<feature type="domain" description="DinB-like" evidence="1">
    <location>
        <begin position="20"/>
        <end position="174"/>
    </location>
</feature>
<accession>A0ABV8EF41</accession>
<sequence length="189" mass="21881">MSHIDIYIQELKQNTLTVKDRFGTLSIEILYAKPSPSSWSVAENLDHLITLNSSYFSIFKKLKSGTFQAAFVSKISFFPKILGNMIMKSVDVNNSKKVKTFPQWQPKVQADSKVDIIRKFEKHQAELIKYIKEMENFIEKGTIIHSPANKLIVYSLEQAIEIIIEHEKRHINQAELVWSQIKDKEIKKG</sequence>
<gene>
    <name evidence="2" type="ORF">ACFOUP_00685</name>
</gene>
<comment type="caution">
    <text evidence="2">The sequence shown here is derived from an EMBL/GenBank/DDBJ whole genome shotgun (WGS) entry which is preliminary data.</text>
</comment>
<dbReference type="Proteomes" id="UP001595766">
    <property type="component" value="Unassembled WGS sequence"/>
</dbReference>
<proteinExistence type="predicted"/>
<protein>
    <submittedName>
        <fullName evidence="2">DinB family protein</fullName>
    </submittedName>
</protein>
<dbReference type="InterPro" id="IPR024775">
    <property type="entry name" value="DinB-like"/>
</dbReference>
<dbReference type="SUPFAM" id="SSF109854">
    <property type="entry name" value="DinB/YfiT-like putative metalloenzymes"/>
    <property type="match status" value="1"/>
</dbReference>
<reference evidence="3" key="1">
    <citation type="journal article" date="2019" name="Int. J. Syst. Evol. Microbiol.">
        <title>The Global Catalogue of Microorganisms (GCM) 10K type strain sequencing project: providing services to taxonomists for standard genome sequencing and annotation.</title>
        <authorList>
            <consortium name="The Broad Institute Genomics Platform"/>
            <consortium name="The Broad Institute Genome Sequencing Center for Infectious Disease"/>
            <person name="Wu L."/>
            <person name="Ma J."/>
        </authorList>
    </citation>
    <scope>NUCLEOTIDE SEQUENCE [LARGE SCALE GENOMIC DNA]</scope>
    <source>
        <strain evidence="3">CECT 8551</strain>
    </source>
</reference>
<dbReference type="Gene3D" id="1.20.120.450">
    <property type="entry name" value="dinb family like domain"/>
    <property type="match status" value="1"/>
</dbReference>
<dbReference type="Pfam" id="PF12867">
    <property type="entry name" value="DinB_2"/>
    <property type="match status" value="1"/>
</dbReference>